<comment type="caution">
    <text evidence="5">The sequence shown here is derived from an EMBL/GenBank/DDBJ whole genome shotgun (WGS) entry which is preliminary data.</text>
</comment>
<dbReference type="EMBL" id="JACHLZ010000001">
    <property type="protein sequence ID" value="MBB5833148.1"/>
    <property type="molecule type" value="Genomic_DNA"/>
</dbReference>
<evidence type="ECO:0000313" key="5">
    <source>
        <dbReference type="EMBL" id="MBB5833148.1"/>
    </source>
</evidence>
<accession>A0A841AJE9</accession>
<keyword evidence="5" id="KW-0687">Ribonucleoprotein</keyword>
<dbReference type="Pfam" id="PF00583">
    <property type="entry name" value="Acetyltransf_1"/>
    <property type="match status" value="1"/>
</dbReference>
<keyword evidence="2" id="KW-0012">Acyltransferase</keyword>
<dbReference type="InterPro" id="IPR050832">
    <property type="entry name" value="Bact_Acetyltransf"/>
</dbReference>
<keyword evidence="5" id="KW-0689">Ribosomal protein</keyword>
<evidence type="ECO:0000256" key="2">
    <source>
        <dbReference type="ARBA" id="ARBA00023315"/>
    </source>
</evidence>
<dbReference type="PANTHER" id="PTHR43877">
    <property type="entry name" value="AMINOALKYLPHOSPHONATE N-ACETYLTRANSFERASE-RELATED-RELATED"/>
    <property type="match status" value="1"/>
</dbReference>
<feature type="compositionally biased region" description="Polar residues" evidence="3">
    <location>
        <begin position="1"/>
        <end position="12"/>
    </location>
</feature>
<evidence type="ECO:0000259" key="4">
    <source>
        <dbReference type="PROSITE" id="PS51186"/>
    </source>
</evidence>
<protein>
    <submittedName>
        <fullName evidence="5">Ribosomal protein S18 acetylase RimI-like enzyme</fullName>
    </submittedName>
</protein>
<evidence type="ECO:0000256" key="1">
    <source>
        <dbReference type="ARBA" id="ARBA00022679"/>
    </source>
</evidence>
<name>A0A841AJE9_9MICO</name>
<dbReference type="Proteomes" id="UP000588158">
    <property type="component" value="Unassembled WGS sequence"/>
</dbReference>
<dbReference type="CDD" id="cd04301">
    <property type="entry name" value="NAT_SF"/>
    <property type="match status" value="1"/>
</dbReference>
<proteinExistence type="predicted"/>
<dbReference type="PROSITE" id="PS51186">
    <property type="entry name" value="GNAT"/>
    <property type="match status" value="1"/>
</dbReference>
<dbReference type="InterPro" id="IPR016181">
    <property type="entry name" value="Acyl_CoA_acyltransferase"/>
</dbReference>
<evidence type="ECO:0000313" key="6">
    <source>
        <dbReference type="Proteomes" id="UP000588158"/>
    </source>
</evidence>
<dbReference type="RefSeq" id="WP_184326350.1">
    <property type="nucleotide sequence ID" value="NZ_JACHLZ010000001.1"/>
</dbReference>
<evidence type="ECO:0000256" key="3">
    <source>
        <dbReference type="SAM" id="MobiDB-lite"/>
    </source>
</evidence>
<dbReference type="AlphaFoldDB" id="A0A841AJE9"/>
<keyword evidence="6" id="KW-1185">Reference proteome</keyword>
<dbReference type="PANTHER" id="PTHR43877:SF1">
    <property type="entry name" value="ACETYLTRANSFERASE"/>
    <property type="match status" value="1"/>
</dbReference>
<dbReference type="InterPro" id="IPR000182">
    <property type="entry name" value="GNAT_dom"/>
</dbReference>
<feature type="compositionally biased region" description="Low complexity" evidence="3">
    <location>
        <begin position="21"/>
        <end position="32"/>
    </location>
</feature>
<organism evidence="5 6">
    <name type="scientific">Brachybacterium aquaticum</name>
    <dbReference type="NCBI Taxonomy" id="1432564"/>
    <lineage>
        <taxon>Bacteria</taxon>
        <taxon>Bacillati</taxon>
        <taxon>Actinomycetota</taxon>
        <taxon>Actinomycetes</taxon>
        <taxon>Micrococcales</taxon>
        <taxon>Dermabacteraceae</taxon>
        <taxon>Brachybacterium</taxon>
    </lineage>
</organism>
<dbReference type="GO" id="GO:0005840">
    <property type="term" value="C:ribosome"/>
    <property type="evidence" value="ECO:0007669"/>
    <property type="project" value="UniProtKB-KW"/>
</dbReference>
<reference evidence="5 6" key="1">
    <citation type="submission" date="2020-08" db="EMBL/GenBank/DDBJ databases">
        <title>Sequencing the genomes of 1000 actinobacteria strains.</title>
        <authorList>
            <person name="Klenk H.-P."/>
        </authorList>
    </citation>
    <scope>NUCLEOTIDE SEQUENCE [LARGE SCALE GENOMIC DNA]</scope>
    <source>
        <strain evidence="5 6">DSM 28796</strain>
    </source>
</reference>
<dbReference type="Gene3D" id="3.40.630.30">
    <property type="match status" value="1"/>
</dbReference>
<sequence>MSGSPSTRTTSDPAFPDLRIGAPAAAPSPSGPRRFTIDAPVPADAEAIARVHVRGWEVAYGHALDGEEWFGEPALRRRLEQWTATLSAGPDTEGAPRVLVARDEDGVPVGFAASWPVRDPEPVREQELSTLYVEPGWHGTGLARELVEELLGGRSASLWVAEDNPRARRFYEKLGFAPDGTRQVDERWPQLPDIRMVR</sequence>
<dbReference type="SUPFAM" id="SSF55729">
    <property type="entry name" value="Acyl-CoA N-acyltransferases (Nat)"/>
    <property type="match status" value="1"/>
</dbReference>
<keyword evidence="1" id="KW-0808">Transferase</keyword>
<feature type="domain" description="N-acetyltransferase" evidence="4">
    <location>
        <begin position="35"/>
        <end position="198"/>
    </location>
</feature>
<dbReference type="GO" id="GO:0016747">
    <property type="term" value="F:acyltransferase activity, transferring groups other than amino-acyl groups"/>
    <property type="evidence" value="ECO:0007669"/>
    <property type="project" value="InterPro"/>
</dbReference>
<gene>
    <name evidence="5" type="ORF">HNR70_002961</name>
</gene>
<feature type="region of interest" description="Disordered" evidence="3">
    <location>
        <begin position="1"/>
        <end position="37"/>
    </location>
</feature>